<accession>A0A9P4PZY9</accession>
<protein>
    <submittedName>
        <fullName evidence="2">Uncharacterized protein</fullName>
    </submittedName>
</protein>
<name>A0A9P4PZY9_9PLEO</name>
<keyword evidence="1" id="KW-1133">Transmembrane helix</keyword>
<dbReference type="Proteomes" id="UP000799764">
    <property type="component" value="Unassembled WGS sequence"/>
</dbReference>
<gene>
    <name evidence="2" type="ORF">P171DRAFT_438629</name>
</gene>
<keyword evidence="3" id="KW-1185">Reference proteome</keyword>
<organism evidence="2 3">
    <name type="scientific">Karstenula rhodostoma CBS 690.94</name>
    <dbReference type="NCBI Taxonomy" id="1392251"/>
    <lineage>
        <taxon>Eukaryota</taxon>
        <taxon>Fungi</taxon>
        <taxon>Dikarya</taxon>
        <taxon>Ascomycota</taxon>
        <taxon>Pezizomycotina</taxon>
        <taxon>Dothideomycetes</taxon>
        <taxon>Pleosporomycetidae</taxon>
        <taxon>Pleosporales</taxon>
        <taxon>Massarineae</taxon>
        <taxon>Didymosphaeriaceae</taxon>
        <taxon>Karstenula</taxon>
    </lineage>
</organism>
<reference evidence="2" key="1">
    <citation type="journal article" date="2020" name="Stud. Mycol.">
        <title>101 Dothideomycetes genomes: a test case for predicting lifestyles and emergence of pathogens.</title>
        <authorList>
            <person name="Haridas S."/>
            <person name="Albert R."/>
            <person name="Binder M."/>
            <person name="Bloem J."/>
            <person name="Labutti K."/>
            <person name="Salamov A."/>
            <person name="Andreopoulos B."/>
            <person name="Baker S."/>
            <person name="Barry K."/>
            <person name="Bills G."/>
            <person name="Bluhm B."/>
            <person name="Cannon C."/>
            <person name="Castanera R."/>
            <person name="Culley D."/>
            <person name="Daum C."/>
            <person name="Ezra D."/>
            <person name="Gonzalez J."/>
            <person name="Henrissat B."/>
            <person name="Kuo A."/>
            <person name="Liang C."/>
            <person name="Lipzen A."/>
            <person name="Lutzoni F."/>
            <person name="Magnuson J."/>
            <person name="Mondo S."/>
            <person name="Nolan M."/>
            <person name="Ohm R."/>
            <person name="Pangilinan J."/>
            <person name="Park H.-J."/>
            <person name="Ramirez L."/>
            <person name="Alfaro M."/>
            <person name="Sun H."/>
            <person name="Tritt A."/>
            <person name="Yoshinaga Y."/>
            <person name="Zwiers L.-H."/>
            <person name="Turgeon B."/>
            <person name="Goodwin S."/>
            <person name="Spatafora J."/>
            <person name="Crous P."/>
            <person name="Grigoriev I."/>
        </authorList>
    </citation>
    <scope>NUCLEOTIDE SEQUENCE</scope>
    <source>
        <strain evidence="2">CBS 690.94</strain>
    </source>
</reference>
<keyword evidence="1" id="KW-0812">Transmembrane</keyword>
<sequence>MVPAKFLGVLVLAPIGSVVTRSIISRWVKRLEKRVSQSVRTRYSMTRGRFGLIGFDYSSALGTILVVSGDTPHDVRAGVRRAFGEEAGRVIFAVGRGDKLHGRGEDGGANAGEFAGPASAGWGLGWTWTWTWMVVAAGMVMVV</sequence>
<dbReference type="EMBL" id="MU001492">
    <property type="protein sequence ID" value="KAF2451991.1"/>
    <property type="molecule type" value="Genomic_DNA"/>
</dbReference>
<evidence type="ECO:0000256" key="1">
    <source>
        <dbReference type="SAM" id="Phobius"/>
    </source>
</evidence>
<evidence type="ECO:0000313" key="2">
    <source>
        <dbReference type="EMBL" id="KAF2451991.1"/>
    </source>
</evidence>
<evidence type="ECO:0000313" key="3">
    <source>
        <dbReference type="Proteomes" id="UP000799764"/>
    </source>
</evidence>
<dbReference type="AlphaFoldDB" id="A0A9P4PZY9"/>
<proteinExistence type="predicted"/>
<comment type="caution">
    <text evidence="2">The sequence shown here is derived from an EMBL/GenBank/DDBJ whole genome shotgun (WGS) entry which is preliminary data.</text>
</comment>
<keyword evidence="1" id="KW-0472">Membrane</keyword>
<feature type="transmembrane region" description="Helical" evidence="1">
    <location>
        <begin position="6"/>
        <end position="24"/>
    </location>
</feature>